<proteinExistence type="predicted"/>
<name>A0ABT8LD33_9BACT</name>
<dbReference type="EMBL" id="JAUJEB010000007">
    <property type="protein sequence ID" value="MDN5215684.1"/>
    <property type="molecule type" value="Genomic_DNA"/>
</dbReference>
<organism evidence="2 3">
    <name type="scientific">Agaribacillus aureus</name>
    <dbReference type="NCBI Taxonomy" id="3051825"/>
    <lineage>
        <taxon>Bacteria</taxon>
        <taxon>Pseudomonadati</taxon>
        <taxon>Bacteroidota</taxon>
        <taxon>Cytophagia</taxon>
        <taxon>Cytophagales</taxon>
        <taxon>Splendidivirgaceae</taxon>
        <taxon>Agaribacillus</taxon>
    </lineage>
</organism>
<comment type="caution">
    <text evidence="2">The sequence shown here is derived from an EMBL/GenBank/DDBJ whole genome shotgun (WGS) entry which is preliminary data.</text>
</comment>
<evidence type="ECO:0000313" key="2">
    <source>
        <dbReference type="EMBL" id="MDN5215684.1"/>
    </source>
</evidence>
<feature type="signal peptide" evidence="1">
    <location>
        <begin position="1"/>
        <end position="24"/>
    </location>
</feature>
<dbReference type="RefSeq" id="WP_346761022.1">
    <property type="nucleotide sequence ID" value="NZ_JAUJEB010000007.1"/>
</dbReference>
<feature type="chain" id="PRO_5047374240" description="YD repeat-containing protein" evidence="1">
    <location>
        <begin position="25"/>
        <end position="1027"/>
    </location>
</feature>
<gene>
    <name evidence="2" type="ORF">QQ020_26640</name>
</gene>
<sequence length="1027" mass="114801">MRFKFKPMVLGLIFTLFSPIALLAQLDPAVPFKADALPPVGTAGELSKYGDIPVNLSSGMVNVGIPLGTATGRQLNVPITLSYHGSGIKVDQVASWVGTGWSLQAGGVITRSVKGIPDETTTNGLYRKLTANPPVPVPSSLSPGTNTNDYNLLNGAYYCDDVDFQSDLYYFNFLGYSGQLGFDDNGDFFTYPDYNFKFVSNPLDATSGQWEIIDAQGVKYVFGSATTDDGIEKVDYHLELGWNPVFEEVYVPTSWYLTKITSADDTEEIVLEYTTSTQEYTRSFGYLNETELSDDCYNPDPPALPSDPPNLIVDTEVTNTVKTQGKGVLSKIITSTGSVEFLTTSNRTDVQFGQELNKIVFKNNDALVLGSFEFTYDFQMSRNRLFLTSLVEKDGSNVALPSYDFTYYLPNATDDSNPLKKYSRDYWGFFNGFVGPSEDRDPNDKSEAWSLKSIKYPKGAKTEFVYESHEYRFVEGNSNETAGGIRIKQVKTYETASAATPTTDQFYQYKNYEVGLGSNSSGVLSYHPKDSEKTTYKHFNHHPSDTNFCWIEVEIRQNRGFFGQNVGSDVTYSHVTVYNQSKDLNLNGNAYEGNEIGQLGKIEYAFHITNSPHSIENASLKHQTEYNRFGAGQDDYRKIRKTSYSYVLKPGTYKTTKSLEVLREEYDKFVSSPGTEFSYDDVHRFLTKFQYISSMTNTFYDGNDDAKYVETTSSYHYDGTNHNLLTKETYVDENSDLFESRYKYPLDIPGATGATLALQQKNMLQVPLETIRLKNGEVIAASKTDFSIVNPAETDINKKRVYPNVMYAAELASPVLLATFEAGSYYNTTATFNQYTDYGQVKELTGSDGIVTSSLFNTDHTLLVARATNTAADKVFYESFEEGTTSGVTAKTGTKYRSTSYTKSGLPSGDYKVSFWARKSGGGNGTISGSGATKTISSSDWQYYEWDLTNVTSVTLNPSGAYLDELRIHPPTALMTTFNYDSQYRKIDETGANNITVYFTYDGFGRLIQQKDHNRNLLTEHEYQLGY</sequence>
<reference evidence="2" key="1">
    <citation type="submission" date="2023-06" db="EMBL/GenBank/DDBJ databases">
        <title>Genomic of Agaribacillus aureum.</title>
        <authorList>
            <person name="Wang G."/>
        </authorList>
    </citation>
    <scope>NUCLEOTIDE SEQUENCE</scope>
    <source>
        <strain evidence="2">BMA12</strain>
    </source>
</reference>
<evidence type="ECO:0008006" key="4">
    <source>
        <dbReference type="Google" id="ProtNLM"/>
    </source>
</evidence>
<protein>
    <recommendedName>
        <fullName evidence="4">YD repeat-containing protein</fullName>
    </recommendedName>
</protein>
<keyword evidence="1" id="KW-0732">Signal</keyword>
<evidence type="ECO:0000256" key="1">
    <source>
        <dbReference type="SAM" id="SignalP"/>
    </source>
</evidence>
<dbReference type="Proteomes" id="UP001172083">
    <property type="component" value="Unassembled WGS sequence"/>
</dbReference>
<keyword evidence="3" id="KW-1185">Reference proteome</keyword>
<evidence type="ECO:0000313" key="3">
    <source>
        <dbReference type="Proteomes" id="UP001172083"/>
    </source>
</evidence>
<accession>A0ABT8LD33</accession>